<dbReference type="InterPro" id="IPR008753">
    <property type="entry name" value="Peptidase_M13_N"/>
</dbReference>
<reference evidence="10" key="1">
    <citation type="submission" date="2022-07" db="EMBL/GenBank/DDBJ databases">
        <authorList>
            <person name="Wu T."/>
        </authorList>
    </citation>
    <scope>NUCLEOTIDE SEQUENCE</scope>
    <source>
        <strain evidence="10">SD-1</strain>
    </source>
</reference>
<evidence type="ECO:0000256" key="2">
    <source>
        <dbReference type="ARBA" id="ARBA00007357"/>
    </source>
</evidence>
<dbReference type="PRINTS" id="PR00786">
    <property type="entry name" value="NEPRILYSIN"/>
</dbReference>
<keyword evidence="7" id="KW-0482">Metalloprotease</keyword>
<organism evidence="10 11">
    <name type="scientific">Paenarthrobacter ureafaciens</name>
    <dbReference type="NCBI Taxonomy" id="37931"/>
    <lineage>
        <taxon>Bacteria</taxon>
        <taxon>Bacillati</taxon>
        <taxon>Actinomycetota</taxon>
        <taxon>Actinomycetes</taxon>
        <taxon>Micrococcales</taxon>
        <taxon>Micrococcaceae</taxon>
        <taxon>Paenarthrobacter</taxon>
    </lineage>
</organism>
<proteinExistence type="inferred from homology"/>
<protein>
    <submittedName>
        <fullName evidence="10">M13 family peptidase</fullName>
    </submittedName>
</protein>
<evidence type="ECO:0000313" key="10">
    <source>
        <dbReference type="EMBL" id="UYV95670.1"/>
    </source>
</evidence>
<dbReference type="GO" id="GO:0005886">
    <property type="term" value="C:plasma membrane"/>
    <property type="evidence" value="ECO:0007669"/>
    <property type="project" value="TreeGrafter"/>
</dbReference>
<keyword evidence="6" id="KW-0862">Zinc</keyword>
<dbReference type="Pfam" id="PF01431">
    <property type="entry name" value="Peptidase_M13"/>
    <property type="match status" value="1"/>
</dbReference>
<comment type="similarity">
    <text evidence="2">Belongs to the peptidase M13 family.</text>
</comment>
<evidence type="ECO:0000256" key="1">
    <source>
        <dbReference type="ARBA" id="ARBA00001947"/>
    </source>
</evidence>
<evidence type="ECO:0000259" key="9">
    <source>
        <dbReference type="Pfam" id="PF05649"/>
    </source>
</evidence>
<dbReference type="InterPro" id="IPR018497">
    <property type="entry name" value="Peptidase_M13_C"/>
</dbReference>
<feature type="domain" description="Peptidase M13 C-terminal" evidence="8">
    <location>
        <begin position="462"/>
        <end position="665"/>
    </location>
</feature>
<dbReference type="Proteomes" id="UP001163293">
    <property type="component" value="Chromosome"/>
</dbReference>
<dbReference type="PROSITE" id="PS51885">
    <property type="entry name" value="NEPRILYSIN"/>
    <property type="match status" value="1"/>
</dbReference>
<dbReference type="GO" id="GO:0016485">
    <property type="term" value="P:protein processing"/>
    <property type="evidence" value="ECO:0007669"/>
    <property type="project" value="TreeGrafter"/>
</dbReference>
<evidence type="ECO:0000313" key="11">
    <source>
        <dbReference type="Proteomes" id="UP001163293"/>
    </source>
</evidence>
<evidence type="ECO:0000256" key="5">
    <source>
        <dbReference type="ARBA" id="ARBA00022801"/>
    </source>
</evidence>
<comment type="cofactor">
    <cofactor evidence="1">
        <name>Zn(2+)</name>
        <dbReference type="ChEBI" id="CHEBI:29105"/>
    </cofactor>
</comment>
<dbReference type="PANTHER" id="PTHR11733:SF167">
    <property type="entry name" value="FI17812P1-RELATED"/>
    <property type="match status" value="1"/>
</dbReference>
<dbReference type="InterPro" id="IPR024079">
    <property type="entry name" value="MetalloPept_cat_dom_sf"/>
</dbReference>
<dbReference type="CDD" id="cd08662">
    <property type="entry name" value="M13"/>
    <property type="match status" value="1"/>
</dbReference>
<feature type="domain" description="Peptidase M13 N-terminal" evidence="9">
    <location>
        <begin position="35"/>
        <end position="410"/>
    </location>
</feature>
<dbReference type="SUPFAM" id="SSF55486">
    <property type="entry name" value="Metalloproteases ('zincins'), catalytic domain"/>
    <property type="match status" value="1"/>
</dbReference>
<evidence type="ECO:0000256" key="4">
    <source>
        <dbReference type="ARBA" id="ARBA00022723"/>
    </source>
</evidence>
<accession>A0AAX3ECN0</accession>
<keyword evidence="3" id="KW-0645">Protease</keyword>
<evidence type="ECO:0000259" key="8">
    <source>
        <dbReference type="Pfam" id="PF01431"/>
    </source>
</evidence>
<dbReference type="EMBL" id="CP101185">
    <property type="protein sequence ID" value="UYV95670.1"/>
    <property type="molecule type" value="Genomic_DNA"/>
</dbReference>
<keyword evidence="5" id="KW-0378">Hydrolase</keyword>
<dbReference type="AlphaFoldDB" id="A0AAX3ECN0"/>
<dbReference type="Pfam" id="PF05649">
    <property type="entry name" value="Peptidase_M13_N"/>
    <property type="match status" value="1"/>
</dbReference>
<dbReference type="Gene3D" id="3.40.390.10">
    <property type="entry name" value="Collagenase (Catalytic Domain)"/>
    <property type="match status" value="1"/>
</dbReference>
<dbReference type="Gene3D" id="1.10.1380.10">
    <property type="entry name" value="Neutral endopeptidase , domain2"/>
    <property type="match status" value="1"/>
</dbReference>
<dbReference type="InterPro" id="IPR000718">
    <property type="entry name" value="Peptidase_M13"/>
</dbReference>
<name>A0AAX3ECN0_PAEUR</name>
<dbReference type="PANTHER" id="PTHR11733">
    <property type="entry name" value="ZINC METALLOPROTEASE FAMILY M13 NEPRILYSIN-RELATED"/>
    <property type="match status" value="1"/>
</dbReference>
<gene>
    <name evidence="10" type="ORF">NL394_11160</name>
</gene>
<sequence>MQTLRGATPAAASLQGATVPQSGITLSNIDRNVRPQDDLYQFVNGAWLNSTAIPDDRPLEGTFTSLRDEAELAVKAIIEEAAAKGAGASGVEQKIGGLYASFMDEAAAEAKGLDPLRDRLEEVRGVTSVQELMRLIGRLFRADVSGLFGIYPAPDAGNPERILLYIAQGGLGLPDESYYREEKFAPIVSAYNAYIAKLFGLAGIPDAGAAADRIVALEKAIASHHWDNVTLRDPRKTYNLKTAEEAAGLLPLLDDWFEAARIDAAKRSEIVVSTPDFFTGAAALLESEDLSTWKEWLTLRVLSSAAPYLSADFVDTNFDFYGTTLSGTPQNKERWKRGVAVVEAALGEAVGQIYVERHFPAGHKARMQTLVANLIEAYRQSITSLEWMGEATKAEALKKLDAFRPKIGFPEKWIDYSSVEIDPNDLLGNVERAHDADVERHLDEVGKPVDLDKWLMTPQTVNAYYHPMLNEIVFPAAILQPPFFNAEADDAVNYGGIGAVIGHEIGHGFDDQGSQFDGSGALRNWWTEEDRAAFETRTAKLVAQYDALSPYAAPGHTVNGKLTLGENIGDLGGLTIAYKAYQLSLDGAEPEVIDGFTGQQRFFMSWAAGWRQVIRAEEAIRRLATDPHSPNEFRTNAIARNLDAFHEAFAVTEQDRMWMDPAERVSIW</sequence>
<evidence type="ECO:0000256" key="7">
    <source>
        <dbReference type="ARBA" id="ARBA00023049"/>
    </source>
</evidence>
<dbReference type="GO" id="GO:0004222">
    <property type="term" value="F:metalloendopeptidase activity"/>
    <property type="evidence" value="ECO:0007669"/>
    <property type="project" value="InterPro"/>
</dbReference>
<dbReference type="InterPro" id="IPR042089">
    <property type="entry name" value="Peptidase_M13_dom_2"/>
</dbReference>
<evidence type="ECO:0000256" key="3">
    <source>
        <dbReference type="ARBA" id="ARBA00022670"/>
    </source>
</evidence>
<keyword evidence="4" id="KW-0479">Metal-binding</keyword>
<evidence type="ECO:0000256" key="6">
    <source>
        <dbReference type="ARBA" id="ARBA00022833"/>
    </source>
</evidence>
<keyword evidence="11" id="KW-1185">Reference proteome</keyword>
<dbReference type="GO" id="GO:0046872">
    <property type="term" value="F:metal ion binding"/>
    <property type="evidence" value="ECO:0007669"/>
    <property type="project" value="UniProtKB-KW"/>
</dbReference>